<feature type="transmembrane region" description="Helical" evidence="7">
    <location>
        <begin position="155"/>
        <end position="177"/>
    </location>
</feature>
<protein>
    <submittedName>
        <fullName evidence="8">AI-2E family transporter</fullName>
    </submittedName>
</protein>
<dbReference type="PANTHER" id="PTHR21716">
    <property type="entry name" value="TRANSMEMBRANE PROTEIN"/>
    <property type="match status" value="1"/>
</dbReference>
<comment type="subcellular location">
    <subcellularLocation>
        <location evidence="1">Membrane</location>
        <topology evidence="1">Multi-pass membrane protein</topology>
    </subcellularLocation>
</comment>
<evidence type="ECO:0000256" key="1">
    <source>
        <dbReference type="ARBA" id="ARBA00004141"/>
    </source>
</evidence>
<feature type="transmembrane region" description="Helical" evidence="7">
    <location>
        <begin position="272"/>
        <end position="290"/>
    </location>
</feature>
<gene>
    <name evidence="8" type="ORF">M3M28_12205</name>
</gene>
<feature type="transmembrane region" description="Helical" evidence="7">
    <location>
        <begin position="46"/>
        <end position="64"/>
    </location>
</feature>
<accession>A0ABY4MYF6</accession>
<evidence type="ECO:0000313" key="8">
    <source>
        <dbReference type="EMBL" id="UQN14789.1"/>
    </source>
</evidence>
<feature type="region of interest" description="Disordered" evidence="6">
    <location>
        <begin position="360"/>
        <end position="381"/>
    </location>
</feature>
<feature type="transmembrane region" description="Helical" evidence="7">
    <location>
        <begin position="71"/>
        <end position="94"/>
    </location>
</feature>
<dbReference type="InterPro" id="IPR002549">
    <property type="entry name" value="AI-2E-like"/>
</dbReference>
<reference evidence="8" key="1">
    <citation type="submission" date="2022-05" db="EMBL/GenBank/DDBJ databases">
        <title>Complete genome sequence of toluene-degrading Gulosibacter sediminis strain ACHW.36C.</title>
        <authorList>
            <person name="Wai A.C."/>
            <person name="Lai G.K."/>
            <person name="Griffin S.D."/>
            <person name="Leung F.C."/>
        </authorList>
    </citation>
    <scope>NUCLEOTIDE SEQUENCE [LARGE SCALE GENOMIC DNA]</scope>
    <source>
        <strain evidence="8">ACHW.36C</strain>
    </source>
</reference>
<evidence type="ECO:0000256" key="6">
    <source>
        <dbReference type="SAM" id="MobiDB-lite"/>
    </source>
</evidence>
<comment type="similarity">
    <text evidence="2">Belongs to the autoinducer-2 exporter (AI-2E) (TC 2.A.86) family.</text>
</comment>
<proteinExistence type="inferred from homology"/>
<evidence type="ECO:0000256" key="4">
    <source>
        <dbReference type="ARBA" id="ARBA00022989"/>
    </source>
</evidence>
<organism evidence="8">
    <name type="scientific">Gulosibacter sediminis</name>
    <dbReference type="NCBI Taxonomy" id="1729695"/>
    <lineage>
        <taxon>Bacteria</taxon>
        <taxon>Bacillati</taxon>
        <taxon>Actinomycetota</taxon>
        <taxon>Actinomycetes</taxon>
        <taxon>Micrococcales</taxon>
        <taxon>Microbacteriaceae</taxon>
        <taxon>Gulosibacter</taxon>
    </lineage>
</organism>
<feature type="transmembrane region" description="Helical" evidence="7">
    <location>
        <begin position="20"/>
        <end position="40"/>
    </location>
</feature>
<evidence type="ECO:0000256" key="5">
    <source>
        <dbReference type="ARBA" id="ARBA00023136"/>
    </source>
</evidence>
<dbReference type="PANTHER" id="PTHR21716:SF64">
    <property type="entry name" value="AI-2 TRANSPORT PROTEIN TQSA"/>
    <property type="match status" value="1"/>
</dbReference>
<keyword evidence="4 7" id="KW-1133">Transmembrane helix</keyword>
<keyword evidence="5 7" id="KW-0472">Membrane</keyword>
<feature type="compositionally biased region" description="Basic and acidic residues" evidence="6">
    <location>
        <begin position="363"/>
        <end position="381"/>
    </location>
</feature>
<dbReference type="Pfam" id="PF01594">
    <property type="entry name" value="AI-2E_transport"/>
    <property type="match status" value="1"/>
</dbReference>
<keyword evidence="3 7" id="KW-0812">Transmembrane</keyword>
<sequence length="381" mass="40883">MQDTTPGGPARTAGAGSRALITIAVVVLSMIGLVLLQQVANFVTPVFLGINLVLAVAPLMHWLIRKRVPRLLAVIIAGVFVYGLLLAFVGLLAWSVMMLIQELPKYGAEFQGLYSTLLDWLTSFGVSQEQVVAQLQGVFNPSAIVSVLQSLASNVGGVLSLLATLVVMIFFLLFDAMGFEKRLGKIRDDRPSLGVALDSFSQGVARYWIVTTIFGLIVAVLDVVALELLGVPLALVWGVFSFLTNYIPNIGFVIGMIPPVLMALLANGWVNALIVLAVWSVINFVIQSLIQPKFAGEAVGVTPTVSFLSLLVWAFALGPVGALLALPATLLVKALLVDADPRNRWINYLVDARPDLTSSRPIFRPDPEAAPDREAAKDEGA</sequence>
<feature type="transmembrane region" description="Helical" evidence="7">
    <location>
        <begin position="207"/>
        <end position="240"/>
    </location>
</feature>
<name>A0ABY4MYF6_9MICO</name>
<feature type="transmembrane region" description="Helical" evidence="7">
    <location>
        <begin position="310"/>
        <end position="336"/>
    </location>
</feature>
<evidence type="ECO:0000256" key="2">
    <source>
        <dbReference type="ARBA" id="ARBA00009773"/>
    </source>
</evidence>
<evidence type="ECO:0000256" key="7">
    <source>
        <dbReference type="SAM" id="Phobius"/>
    </source>
</evidence>
<dbReference type="EMBL" id="CP097160">
    <property type="protein sequence ID" value="UQN14789.1"/>
    <property type="molecule type" value="Genomic_DNA"/>
</dbReference>
<evidence type="ECO:0000256" key="3">
    <source>
        <dbReference type="ARBA" id="ARBA00022692"/>
    </source>
</evidence>